<dbReference type="eggNOG" id="ENOG50317G4">
    <property type="taxonomic scope" value="Bacteria"/>
</dbReference>
<dbReference type="RefSeq" id="WP_011110761.1">
    <property type="nucleotide sequence ID" value="NC_004757.1"/>
</dbReference>
<organism evidence="2 3">
    <name type="scientific">Nitrosomonas europaea (strain ATCC 19718 / CIP 103999 / KCTC 2705 / NBRC 14298)</name>
    <dbReference type="NCBI Taxonomy" id="228410"/>
    <lineage>
        <taxon>Bacteria</taxon>
        <taxon>Pseudomonadati</taxon>
        <taxon>Pseudomonadota</taxon>
        <taxon>Betaproteobacteria</taxon>
        <taxon>Nitrosomonadales</taxon>
        <taxon>Nitrosomonadaceae</taxon>
        <taxon>Nitrosomonas</taxon>
    </lineage>
</organism>
<gene>
    <name evidence="2" type="ordered locus">NE0109</name>
</gene>
<dbReference type="KEGG" id="neu:NE0109"/>
<dbReference type="HOGENOM" id="CLU_1583128_0_0_4"/>
<keyword evidence="1" id="KW-0472">Membrane</keyword>
<feature type="transmembrane region" description="Helical" evidence="1">
    <location>
        <begin position="6"/>
        <end position="24"/>
    </location>
</feature>
<reference evidence="2 3" key="1">
    <citation type="journal article" date="2003" name="J. Bacteriol.">
        <title>Complete genome sequence of the ammonia-oxidizing bacterium and obligate chemolithoautotroph Nitrosomonas europaea.</title>
        <authorList>
            <person name="Chain P."/>
            <person name="Lamerdin J."/>
            <person name="Larimer F."/>
            <person name="Regala W."/>
            <person name="Land M."/>
            <person name="Hauser L."/>
            <person name="Hooper A."/>
            <person name="Klotz M."/>
            <person name="Norton J."/>
            <person name="Sayavedra-Soto L."/>
            <person name="Arciero D."/>
            <person name="Hommes N."/>
            <person name="Whittaker M."/>
            <person name="Arp D."/>
        </authorList>
    </citation>
    <scope>NUCLEOTIDE SEQUENCE [LARGE SCALE GENOMIC DNA]</scope>
    <source>
        <strain evidence="3">ATCC 19718 / CIP 103999 / KCTC 2705 / NBRC 14298</strain>
    </source>
</reference>
<dbReference type="AlphaFoldDB" id="Q82XY3"/>
<evidence type="ECO:0000313" key="2">
    <source>
        <dbReference type="EMBL" id="CAD84020.1"/>
    </source>
</evidence>
<name>Q82XY3_NITEU</name>
<dbReference type="GeneID" id="87103323"/>
<dbReference type="Proteomes" id="UP000001416">
    <property type="component" value="Chromosome"/>
</dbReference>
<evidence type="ECO:0000256" key="1">
    <source>
        <dbReference type="SAM" id="Phobius"/>
    </source>
</evidence>
<proteinExistence type="predicted"/>
<dbReference type="OrthoDB" id="8546874at2"/>
<dbReference type="EMBL" id="AL954747">
    <property type="protein sequence ID" value="CAD84020.1"/>
    <property type="molecule type" value="Genomic_DNA"/>
</dbReference>
<sequence>MDILSLVAGFLAGALTIYLASYFMKPSENKTQKTVDAGTINLFDQLWQTHERLLNEMKQDVENPDFKFHREFYVLKKGWGWERWGFHRRGPCIAYFLEDHSDLLPLLDSLTSYGLISQTGETGKNTARFQLSEKLVELLRGKNTNKS</sequence>
<keyword evidence="3" id="KW-1185">Reference proteome</keyword>
<evidence type="ECO:0008006" key="4">
    <source>
        <dbReference type="Google" id="ProtNLM"/>
    </source>
</evidence>
<evidence type="ECO:0000313" key="3">
    <source>
        <dbReference type="Proteomes" id="UP000001416"/>
    </source>
</evidence>
<accession>Q82XY3</accession>
<keyword evidence="1" id="KW-1133">Transmembrane helix</keyword>
<protein>
    <recommendedName>
        <fullName evidence="4">Transmembrane protein</fullName>
    </recommendedName>
</protein>
<keyword evidence="1" id="KW-0812">Transmembrane</keyword>